<reference evidence="2 3" key="1">
    <citation type="submission" date="2020-05" db="EMBL/GenBank/DDBJ databases">
        <title>Comparative genomic analysis of denitrifying bacteria from Halomonas genus.</title>
        <authorList>
            <person name="Wang L."/>
            <person name="Shao Z."/>
        </authorList>
    </citation>
    <scope>NUCLEOTIDE SEQUENCE [LARGE SCALE GENOMIC DNA]</scope>
    <source>
        <strain evidence="2 3">A4</strain>
    </source>
</reference>
<organism evidence="2 3">
    <name type="scientific">Billgrantia campisalis</name>
    <dbReference type="NCBI Taxonomy" id="74661"/>
    <lineage>
        <taxon>Bacteria</taxon>
        <taxon>Pseudomonadati</taxon>
        <taxon>Pseudomonadota</taxon>
        <taxon>Gammaproteobacteria</taxon>
        <taxon>Oceanospirillales</taxon>
        <taxon>Halomonadaceae</taxon>
        <taxon>Billgrantia</taxon>
    </lineage>
</organism>
<dbReference type="InterPro" id="IPR052894">
    <property type="entry name" value="AsmA-related"/>
</dbReference>
<name>A0ABS9PEY1_9GAMM</name>
<evidence type="ECO:0000313" key="2">
    <source>
        <dbReference type="EMBL" id="MCG6659812.1"/>
    </source>
</evidence>
<evidence type="ECO:0000259" key="1">
    <source>
        <dbReference type="Pfam" id="PF05170"/>
    </source>
</evidence>
<dbReference type="PANTHER" id="PTHR30441:SF4">
    <property type="entry name" value="PROTEIN ASMA"/>
    <property type="match status" value="1"/>
</dbReference>
<comment type="caution">
    <text evidence="2">The sequence shown here is derived from an EMBL/GenBank/DDBJ whole genome shotgun (WGS) entry which is preliminary data.</text>
</comment>
<proteinExistence type="predicted"/>
<gene>
    <name evidence="2" type="ORF">HOP52_18875</name>
</gene>
<dbReference type="Pfam" id="PF05170">
    <property type="entry name" value="AsmA"/>
    <property type="match status" value="1"/>
</dbReference>
<feature type="domain" description="AsmA" evidence="1">
    <location>
        <begin position="1"/>
        <end position="659"/>
    </location>
</feature>
<dbReference type="InterPro" id="IPR007844">
    <property type="entry name" value="AsmA"/>
</dbReference>
<dbReference type="Proteomes" id="UP000814385">
    <property type="component" value="Unassembled WGS sequence"/>
</dbReference>
<dbReference type="PANTHER" id="PTHR30441">
    <property type="entry name" value="DUF748 DOMAIN-CONTAINING PROTEIN"/>
    <property type="match status" value="1"/>
</dbReference>
<sequence length="784" mass="86134">MKRLFQTLLAAIGVLGVVVVAAVVYVTTFLDPEDFKPRLIEVVEEHSGLELTMEGPLAWSFYPRLGVSVESVESRLPEQEDEAPFLAFERAEVSLAFAPLLRREIAIEGLTLDGMQLRLERDAEGRGNWEPLLQRLDERREGAESVLAPATAGPSPSFPGGGNLAVALNIASVQVRNGEVLLRDLGEEREWLLEGLNLSGTNVNPARAFPLRTSFRVASYGALDWRELERPPGLSSEVSLESRVHLDLAERRYRLEGPKLNTTTRLDEVEGRQTLNLSGRELLLELSERRMRLEDGKLEASLQHPELGEQAVALSLAFVLDADLAEHTAQLRKLQLSGPDDLRLSGNLNLAGLDAAPTYSGHLSLAPLSLRPWLTRLGRLPVTADSDALSDVALTSPVRGDLSRLELSSLTLVLDDSTFTGRLAMGFAGDDLSVDLQGDRLDLDAYLPPPEGGPDTASRGGFFAIGRAHADDPAPLVPAEWLSALRLNGSLALGQLRLMGLDFTEVELALAGDNGRHRLEGFRSRLYGGELDASGELDLTREPIRWQLAPTLSRVRLEPLTQALARSEEPAPMRGRLTVDGQLESRGNSGPQLRRNLDGRLNGHIDEGAVLNVNISEELCTTVAALEGRETTREWSPDTRFDRAEASVRINGGVARSDDILLTLPGIELGGEGELDLVTERFDLRAAARFVDSADAACRVNPRLERVPLPVRCSGSYLGDSREWCRFDREAFQASLVELLRDEAEQRGRDEIERRLERPLEQLDERLGEGAGQELRDALRGLFN</sequence>
<accession>A0ABS9PEY1</accession>
<protein>
    <submittedName>
        <fullName evidence="2">AsmA family protein</fullName>
    </submittedName>
</protein>
<dbReference type="RefSeq" id="WP_238979083.1">
    <property type="nucleotide sequence ID" value="NZ_JABFUC010000023.1"/>
</dbReference>
<dbReference type="EMBL" id="JABFUC010000023">
    <property type="protein sequence ID" value="MCG6659812.1"/>
    <property type="molecule type" value="Genomic_DNA"/>
</dbReference>
<evidence type="ECO:0000313" key="3">
    <source>
        <dbReference type="Proteomes" id="UP000814385"/>
    </source>
</evidence>
<keyword evidence="3" id="KW-1185">Reference proteome</keyword>